<evidence type="ECO:0000313" key="2">
    <source>
        <dbReference type="Proteomes" id="UP001516400"/>
    </source>
</evidence>
<dbReference type="InterPro" id="IPR036397">
    <property type="entry name" value="RNaseH_sf"/>
</dbReference>
<dbReference type="AlphaFoldDB" id="A0ABD2NTZ7"/>
<gene>
    <name evidence="1" type="ORF">HHI36_005307</name>
</gene>
<dbReference type="Proteomes" id="UP001516400">
    <property type="component" value="Unassembled WGS sequence"/>
</dbReference>
<evidence type="ECO:0008006" key="3">
    <source>
        <dbReference type="Google" id="ProtNLM"/>
    </source>
</evidence>
<dbReference type="SUPFAM" id="SSF53098">
    <property type="entry name" value="Ribonuclease H-like"/>
    <property type="match status" value="1"/>
</dbReference>
<dbReference type="EMBL" id="JABFTP020000144">
    <property type="protein sequence ID" value="KAL3282109.1"/>
    <property type="molecule type" value="Genomic_DNA"/>
</dbReference>
<organism evidence="1 2">
    <name type="scientific">Cryptolaemus montrouzieri</name>
    <dbReference type="NCBI Taxonomy" id="559131"/>
    <lineage>
        <taxon>Eukaryota</taxon>
        <taxon>Metazoa</taxon>
        <taxon>Ecdysozoa</taxon>
        <taxon>Arthropoda</taxon>
        <taxon>Hexapoda</taxon>
        <taxon>Insecta</taxon>
        <taxon>Pterygota</taxon>
        <taxon>Neoptera</taxon>
        <taxon>Endopterygota</taxon>
        <taxon>Coleoptera</taxon>
        <taxon>Polyphaga</taxon>
        <taxon>Cucujiformia</taxon>
        <taxon>Coccinelloidea</taxon>
        <taxon>Coccinellidae</taxon>
        <taxon>Scymninae</taxon>
        <taxon>Scymnini</taxon>
        <taxon>Cryptolaemus</taxon>
    </lineage>
</organism>
<name>A0ABD2NTZ7_9CUCU</name>
<proteinExistence type="predicted"/>
<accession>A0ABD2NTZ7</accession>
<dbReference type="Gene3D" id="3.30.420.10">
    <property type="entry name" value="Ribonuclease H-like superfamily/Ribonuclease H"/>
    <property type="match status" value="1"/>
</dbReference>
<protein>
    <recommendedName>
        <fullName evidence="3">RNase H type-1 domain-containing protein</fullName>
    </recommendedName>
</protein>
<comment type="caution">
    <text evidence="1">The sequence shown here is derived from an EMBL/GenBank/DDBJ whole genome shotgun (WGS) entry which is preliminary data.</text>
</comment>
<reference evidence="1 2" key="1">
    <citation type="journal article" date="2021" name="BMC Biol.">
        <title>Horizontally acquired antibacterial genes associated with adaptive radiation of ladybird beetles.</title>
        <authorList>
            <person name="Li H.S."/>
            <person name="Tang X.F."/>
            <person name="Huang Y.H."/>
            <person name="Xu Z.Y."/>
            <person name="Chen M.L."/>
            <person name="Du X.Y."/>
            <person name="Qiu B.Y."/>
            <person name="Chen P.T."/>
            <person name="Zhang W."/>
            <person name="Slipinski A."/>
            <person name="Escalona H.E."/>
            <person name="Waterhouse R.M."/>
            <person name="Zwick A."/>
            <person name="Pang H."/>
        </authorList>
    </citation>
    <scope>NUCLEOTIDE SEQUENCE [LARGE SCALE GENOMIC DNA]</scope>
    <source>
        <strain evidence="1">SYSU2018</strain>
    </source>
</reference>
<evidence type="ECO:0000313" key="1">
    <source>
        <dbReference type="EMBL" id="KAL3282109.1"/>
    </source>
</evidence>
<keyword evidence="2" id="KW-1185">Reference proteome</keyword>
<sequence>MLLRNVNETPPWTSKLQPALIPKIKKNPDNPIKTRTIFYEAMSKYWNYERVFTDASKINGNSDCSIVALGDEYSFNLPGSLSIFNCEAIAIQEAVIVVAKGIPRNCIILSDSLSVLVALHNDNSKNHAIQNIIEIYNDTATGIETEK</sequence>
<dbReference type="InterPro" id="IPR012337">
    <property type="entry name" value="RNaseH-like_sf"/>
</dbReference>